<dbReference type="SMART" id="SM00822">
    <property type="entry name" value="PKS_KR"/>
    <property type="match status" value="1"/>
</dbReference>
<name>A0ABS5ACX1_9PSEU</name>
<comment type="caution">
    <text evidence="5">The sequence shown here is derived from an EMBL/GenBank/DDBJ whole genome shotgun (WGS) entry which is preliminary data.</text>
</comment>
<evidence type="ECO:0000259" key="4">
    <source>
        <dbReference type="SMART" id="SM00822"/>
    </source>
</evidence>
<dbReference type="CDD" id="cd05374">
    <property type="entry name" value="17beta-HSD-like_SDR_c"/>
    <property type="match status" value="1"/>
</dbReference>
<dbReference type="RefSeq" id="WP_086780306.1">
    <property type="nucleotide sequence ID" value="NZ_JAGIOO010000001.1"/>
</dbReference>
<dbReference type="PROSITE" id="PS00061">
    <property type="entry name" value="ADH_SHORT"/>
    <property type="match status" value="1"/>
</dbReference>
<dbReference type="InterPro" id="IPR036291">
    <property type="entry name" value="NAD(P)-bd_dom_sf"/>
</dbReference>
<keyword evidence="2" id="KW-0560">Oxidoreductase</keyword>
<dbReference type="InterPro" id="IPR002347">
    <property type="entry name" value="SDR_fam"/>
</dbReference>
<dbReference type="PRINTS" id="PR00080">
    <property type="entry name" value="SDRFAMILY"/>
</dbReference>
<protein>
    <submittedName>
        <fullName evidence="5">NAD(P)-dependent dehydrogenase (Short-subunit alcohol dehydrogenase family)</fullName>
    </submittedName>
</protein>
<evidence type="ECO:0000313" key="5">
    <source>
        <dbReference type="EMBL" id="MBP2474439.1"/>
    </source>
</evidence>
<dbReference type="PANTHER" id="PTHR43976">
    <property type="entry name" value="SHORT CHAIN DEHYDROGENASE"/>
    <property type="match status" value="1"/>
</dbReference>
<dbReference type="InterPro" id="IPR057326">
    <property type="entry name" value="KR_dom"/>
</dbReference>
<dbReference type="EMBL" id="JAGIOO010000001">
    <property type="protein sequence ID" value="MBP2474439.1"/>
    <property type="molecule type" value="Genomic_DNA"/>
</dbReference>
<evidence type="ECO:0000256" key="1">
    <source>
        <dbReference type="ARBA" id="ARBA00006484"/>
    </source>
</evidence>
<comment type="similarity">
    <text evidence="1 3">Belongs to the short-chain dehydrogenases/reductases (SDR) family.</text>
</comment>
<dbReference type="InterPro" id="IPR051911">
    <property type="entry name" value="SDR_oxidoreductase"/>
</dbReference>
<gene>
    <name evidence="5" type="ORF">JOF53_003311</name>
</gene>
<proteinExistence type="inferred from homology"/>
<dbReference type="NCBIfam" id="NF004824">
    <property type="entry name" value="PRK06180.1"/>
    <property type="match status" value="1"/>
</dbReference>
<evidence type="ECO:0000256" key="3">
    <source>
        <dbReference type="RuleBase" id="RU000363"/>
    </source>
</evidence>
<feature type="domain" description="Ketoreductase" evidence="4">
    <location>
        <begin position="2"/>
        <end position="183"/>
    </location>
</feature>
<sequence>MTTWFITGASRGFGLELARQALRRGDSVVATARNPESITRALPEAGERLLAVVLDVTDEGQAHRAVTDAVARFGGIDVLVNNAGRGLVGAVEETTDAEHRAVFDTNVFGLLNVTRAVLPVMRRQGHGRILNLSSVGGVVSWAGWGAYCATKFAVEGYSESLRLELAPLGIQVTSVQPGPFRTDFLDGTSLHRAEQVLPDYSASSGAMRSWASDTNQNQEGDPVKAAEVMLAVAGWDTMPARLPLGSTCVRDVELHIAEVTEELARLRELALSTDFAGGGAEMPMRA</sequence>
<dbReference type="InterPro" id="IPR020904">
    <property type="entry name" value="Sc_DH/Rdtase_CS"/>
</dbReference>
<evidence type="ECO:0000256" key="2">
    <source>
        <dbReference type="ARBA" id="ARBA00023002"/>
    </source>
</evidence>
<dbReference type="Pfam" id="PF00106">
    <property type="entry name" value="adh_short"/>
    <property type="match status" value="1"/>
</dbReference>
<reference evidence="5 6" key="1">
    <citation type="submission" date="2021-03" db="EMBL/GenBank/DDBJ databases">
        <title>Sequencing the genomes of 1000 actinobacteria strains.</title>
        <authorList>
            <person name="Klenk H.-P."/>
        </authorList>
    </citation>
    <scope>NUCLEOTIDE SEQUENCE [LARGE SCALE GENOMIC DNA]</scope>
    <source>
        <strain evidence="5 6">DSM 44580</strain>
    </source>
</reference>
<keyword evidence="6" id="KW-1185">Reference proteome</keyword>
<dbReference type="PRINTS" id="PR00081">
    <property type="entry name" value="GDHRDH"/>
</dbReference>
<organism evidence="5 6">
    <name type="scientific">Crossiella equi</name>
    <dbReference type="NCBI Taxonomy" id="130796"/>
    <lineage>
        <taxon>Bacteria</taxon>
        <taxon>Bacillati</taxon>
        <taxon>Actinomycetota</taxon>
        <taxon>Actinomycetes</taxon>
        <taxon>Pseudonocardiales</taxon>
        <taxon>Pseudonocardiaceae</taxon>
        <taxon>Crossiella</taxon>
    </lineage>
</organism>
<accession>A0ABS5ACX1</accession>
<dbReference type="Gene3D" id="3.40.50.720">
    <property type="entry name" value="NAD(P)-binding Rossmann-like Domain"/>
    <property type="match status" value="1"/>
</dbReference>
<evidence type="ECO:0000313" key="6">
    <source>
        <dbReference type="Proteomes" id="UP001519363"/>
    </source>
</evidence>
<dbReference type="Proteomes" id="UP001519363">
    <property type="component" value="Unassembled WGS sequence"/>
</dbReference>
<dbReference type="PANTHER" id="PTHR43976:SF16">
    <property type="entry name" value="SHORT-CHAIN DEHYDROGENASE_REDUCTASE FAMILY PROTEIN"/>
    <property type="match status" value="1"/>
</dbReference>
<dbReference type="SUPFAM" id="SSF51735">
    <property type="entry name" value="NAD(P)-binding Rossmann-fold domains"/>
    <property type="match status" value="1"/>
</dbReference>